<dbReference type="OrthoDB" id="10058185at2759"/>
<accession>A0A395NVL6</accession>
<keyword evidence="3" id="KW-0812">Transmembrane</keyword>
<feature type="transmembrane region" description="Helical" evidence="3">
    <location>
        <begin position="87"/>
        <end position="105"/>
    </location>
</feature>
<sequence>MPSSVPLTQTEAVSSVERLPLALGVGVVFLVLYVLRLNWVLSHTPQEVVDRAGEPLTKEYIQDAFERVKKDGIDWDGKLPPRKDRRYIVVGGSGFLGGQIILHLLTMGTPPEAIRILDARPPFNYKEEFSRGAPSKVEFVLTDITDEAATLKSYKAPWPKAVAGLPLTVFHTAGVIRPFERYGIFYERSSKVNVSGTLHSLQAAKKVGAGIFIYTSSSNAALRQVKWLFAPWGSAQQPKGFLQNLSNDDFFDPPRPPHDFPTNYAQSKAEAERLVCGADEGASRGGVPTLRAGAIRPGNAVYGHRNDNITGKMLGLKGFPSWVPANVQNWVHVKNASLAHLQYEDALLGDNVEQVAGRPFIVTDKGKPLRFRDIYFMLGTASTTDFEMSYPPPVLMLALSYLVESFAVLVNAVPLLGRYLSEPGEPLRWLQPGVHATSLHYFVDDSEARKKPKDGGIGYTPCCTTVEGICATVADWNAWVEQEEATK</sequence>
<dbReference type="Pfam" id="PF01073">
    <property type="entry name" value="3Beta_HSD"/>
    <property type="match status" value="2"/>
</dbReference>
<keyword evidence="6" id="KW-1185">Reference proteome</keyword>
<evidence type="ECO:0000313" key="6">
    <source>
        <dbReference type="Proteomes" id="UP000266272"/>
    </source>
</evidence>
<keyword evidence="3" id="KW-0472">Membrane</keyword>
<comment type="caution">
    <text evidence="5">The sequence shown here is derived from an EMBL/GenBank/DDBJ whole genome shotgun (WGS) entry which is preliminary data.</text>
</comment>
<dbReference type="GO" id="GO:0016616">
    <property type="term" value="F:oxidoreductase activity, acting on the CH-OH group of donors, NAD or NADP as acceptor"/>
    <property type="evidence" value="ECO:0007669"/>
    <property type="project" value="InterPro"/>
</dbReference>
<dbReference type="STRING" id="490622.A0A395NVL6"/>
<evidence type="ECO:0000256" key="3">
    <source>
        <dbReference type="SAM" id="Phobius"/>
    </source>
</evidence>
<feature type="transmembrane region" description="Helical" evidence="3">
    <location>
        <begin position="20"/>
        <end position="41"/>
    </location>
</feature>
<dbReference type="AlphaFoldDB" id="A0A395NVL6"/>
<dbReference type="InterPro" id="IPR036291">
    <property type="entry name" value="NAD(P)-bd_dom_sf"/>
</dbReference>
<dbReference type="GO" id="GO:0006694">
    <property type="term" value="P:steroid biosynthetic process"/>
    <property type="evidence" value="ECO:0007669"/>
    <property type="project" value="InterPro"/>
</dbReference>
<evidence type="ECO:0000256" key="2">
    <source>
        <dbReference type="ARBA" id="ARBA00023002"/>
    </source>
</evidence>
<dbReference type="PANTHER" id="PTHR43245">
    <property type="entry name" value="BIFUNCTIONAL POLYMYXIN RESISTANCE PROTEIN ARNA"/>
    <property type="match status" value="1"/>
</dbReference>
<dbReference type="PANTHER" id="PTHR43245:SF51">
    <property type="entry name" value="SHORT CHAIN DEHYDROGENASE_REDUCTASE FAMILY 42E, MEMBER 2"/>
    <property type="match status" value="1"/>
</dbReference>
<evidence type="ECO:0000259" key="4">
    <source>
        <dbReference type="Pfam" id="PF01073"/>
    </source>
</evidence>
<keyword evidence="2" id="KW-0560">Oxidoreductase</keyword>
<dbReference type="GO" id="GO:0016853">
    <property type="term" value="F:isomerase activity"/>
    <property type="evidence" value="ECO:0007669"/>
    <property type="project" value="UniProtKB-KW"/>
</dbReference>
<dbReference type="Proteomes" id="UP000266272">
    <property type="component" value="Unassembled WGS sequence"/>
</dbReference>
<dbReference type="EMBL" id="PXOA01000154">
    <property type="protein sequence ID" value="RFU79521.1"/>
    <property type="molecule type" value="Genomic_DNA"/>
</dbReference>
<name>A0A395NVL6_TRIAR</name>
<evidence type="ECO:0000256" key="1">
    <source>
        <dbReference type="ARBA" id="ARBA00009219"/>
    </source>
</evidence>
<keyword evidence="3" id="KW-1133">Transmembrane helix</keyword>
<dbReference type="InterPro" id="IPR050177">
    <property type="entry name" value="Lipid_A_modif_metabolic_enz"/>
</dbReference>
<proteinExistence type="inferred from homology"/>
<feature type="domain" description="3-beta hydroxysteroid dehydrogenase/isomerase" evidence="4">
    <location>
        <begin position="88"/>
        <end position="221"/>
    </location>
</feature>
<keyword evidence="5" id="KW-0413">Isomerase</keyword>
<dbReference type="InterPro" id="IPR002225">
    <property type="entry name" value="3Beta_OHSteriod_DH/Estase"/>
</dbReference>
<feature type="domain" description="3-beta hydroxysteroid dehydrogenase/isomerase" evidence="4">
    <location>
        <begin position="259"/>
        <end position="378"/>
    </location>
</feature>
<reference evidence="5 6" key="1">
    <citation type="journal article" date="2018" name="PLoS Pathog.">
        <title>Evolution of structural diversity of trichothecenes, a family of toxins produced by plant pathogenic and entomopathogenic fungi.</title>
        <authorList>
            <person name="Proctor R.H."/>
            <person name="McCormick S.P."/>
            <person name="Kim H.S."/>
            <person name="Cardoza R.E."/>
            <person name="Stanley A.M."/>
            <person name="Lindo L."/>
            <person name="Kelly A."/>
            <person name="Brown D.W."/>
            <person name="Lee T."/>
            <person name="Vaughan M.M."/>
            <person name="Alexander N.J."/>
            <person name="Busman M."/>
            <person name="Gutierrez S."/>
        </authorList>
    </citation>
    <scope>NUCLEOTIDE SEQUENCE [LARGE SCALE GENOMIC DNA]</scope>
    <source>
        <strain evidence="5 6">IBT 40837</strain>
    </source>
</reference>
<dbReference type="SUPFAM" id="SSF51735">
    <property type="entry name" value="NAD(P)-binding Rossmann-fold domains"/>
    <property type="match status" value="1"/>
</dbReference>
<gene>
    <name evidence="5" type="ORF">TARUN_2728</name>
</gene>
<dbReference type="Gene3D" id="3.40.50.720">
    <property type="entry name" value="NAD(P)-binding Rossmann-like Domain"/>
    <property type="match status" value="1"/>
</dbReference>
<protein>
    <submittedName>
        <fullName evidence="5">3-beta hydroxysteroid dehydrogenase isomerase</fullName>
    </submittedName>
</protein>
<comment type="similarity">
    <text evidence="1">Belongs to the 3-beta-HSD family.</text>
</comment>
<evidence type="ECO:0000313" key="5">
    <source>
        <dbReference type="EMBL" id="RFU79521.1"/>
    </source>
</evidence>
<organism evidence="5 6">
    <name type="scientific">Trichoderma arundinaceum</name>
    <dbReference type="NCBI Taxonomy" id="490622"/>
    <lineage>
        <taxon>Eukaryota</taxon>
        <taxon>Fungi</taxon>
        <taxon>Dikarya</taxon>
        <taxon>Ascomycota</taxon>
        <taxon>Pezizomycotina</taxon>
        <taxon>Sordariomycetes</taxon>
        <taxon>Hypocreomycetidae</taxon>
        <taxon>Hypocreales</taxon>
        <taxon>Hypocreaceae</taxon>
        <taxon>Trichoderma</taxon>
    </lineage>
</organism>